<keyword evidence="1" id="KW-0732">Signal</keyword>
<feature type="signal peptide" evidence="1">
    <location>
        <begin position="1"/>
        <end position="19"/>
    </location>
</feature>
<evidence type="ECO:0000313" key="4">
    <source>
        <dbReference type="Proteomes" id="UP000648239"/>
    </source>
</evidence>
<name>A0A8J6XV20_9BACT</name>
<dbReference type="PANTHER" id="PTHR34406">
    <property type="entry name" value="PROTEIN YCEI"/>
    <property type="match status" value="1"/>
</dbReference>
<reference evidence="3 4" key="1">
    <citation type="submission" date="2020-08" db="EMBL/GenBank/DDBJ databases">
        <title>Acidobacteriota in marine sediments use diverse sulfur dissimilation pathways.</title>
        <authorList>
            <person name="Wasmund K."/>
        </authorList>
    </citation>
    <scope>NUCLEOTIDE SEQUENCE [LARGE SCALE GENOMIC DNA]</scope>
    <source>
        <strain evidence="3">MAG AM4</strain>
    </source>
</reference>
<feature type="domain" description="Lipid/polyisoprenoid-binding YceI-like" evidence="2">
    <location>
        <begin position="53"/>
        <end position="210"/>
    </location>
</feature>
<feature type="chain" id="PRO_5035148351" evidence="1">
    <location>
        <begin position="20"/>
        <end position="215"/>
    </location>
</feature>
<dbReference type="InterPro" id="IPR007372">
    <property type="entry name" value="Lipid/polyisoprenoid-bd_YceI"/>
</dbReference>
<dbReference type="EMBL" id="JACXWD010000033">
    <property type="protein sequence ID" value="MBD3868478.1"/>
    <property type="molecule type" value="Genomic_DNA"/>
</dbReference>
<evidence type="ECO:0000256" key="1">
    <source>
        <dbReference type="SAM" id="SignalP"/>
    </source>
</evidence>
<proteinExistence type="predicted"/>
<gene>
    <name evidence="3" type="ORF">IFK94_10180</name>
</gene>
<dbReference type="Proteomes" id="UP000648239">
    <property type="component" value="Unassembled WGS sequence"/>
</dbReference>
<dbReference type="Pfam" id="PF04264">
    <property type="entry name" value="YceI"/>
    <property type="match status" value="1"/>
</dbReference>
<dbReference type="Gene3D" id="2.40.128.110">
    <property type="entry name" value="Lipid/polyisoprenoid-binding, YceI-like"/>
    <property type="match status" value="1"/>
</dbReference>
<dbReference type="InterPro" id="IPR036761">
    <property type="entry name" value="TTHA0802/YceI-like_sf"/>
</dbReference>
<organism evidence="3 4">
    <name type="scientific">Candidatus Polarisedimenticola svalbardensis</name>
    <dbReference type="NCBI Taxonomy" id="2886004"/>
    <lineage>
        <taxon>Bacteria</taxon>
        <taxon>Pseudomonadati</taxon>
        <taxon>Acidobacteriota</taxon>
        <taxon>Candidatus Polarisedimenticolia</taxon>
        <taxon>Candidatus Polarisedimenticolales</taxon>
        <taxon>Candidatus Polarisedimenticolaceae</taxon>
        <taxon>Candidatus Polarisedimenticola</taxon>
    </lineage>
</organism>
<comment type="caution">
    <text evidence="3">The sequence shown here is derived from an EMBL/GenBank/DDBJ whole genome shotgun (WGS) entry which is preliminary data.</text>
</comment>
<evidence type="ECO:0000313" key="3">
    <source>
        <dbReference type="EMBL" id="MBD3868478.1"/>
    </source>
</evidence>
<dbReference type="SMART" id="SM00867">
    <property type="entry name" value="YceI"/>
    <property type="match status" value="1"/>
</dbReference>
<dbReference type="SUPFAM" id="SSF101874">
    <property type="entry name" value="YceI-like"/>
    <property type="match status" value="1"/>
</dbReference>
<dbReference type="AlphaFoldDB" id="A0A8J6XV20"/>
<dbReference type="PROSITE" id="PS51257">
    <property type="entry name" value="PROKAR_LIPOPROTEIN"/>
    <property type="match status" value="1"/>
</dbReference>
<sequence>MKRTRILFLFLMFVAVAMGGGCSNPAEDAAPATVEEPEAISAETEAALPSGTVYTIGEGSTVGFTGSKITGSHDGGFNSFTGEIILVDGDPAASRVAFTIDTTSLWADAEKLTGHLKSPDFFDVETYPTAKFVSTAIVAAEPGYEVTGNLVLHGITKQITFPAAIEVAEGVVKATAEFFVMRFDFKIEYPGRPDDLIRDEVVIRLDINAREQAGI</sequence>
<protein>
    <submittedName>
        <fullName evidence="3">YceI family protein</fullName>
    </submittedName>
</protein>
<evidence type="ECO:0000259" key="2">
    <source>
        <dbReference type="SMART" id="SM00867"/>
    </source>
</evidence>
<accession>A0A8J6XV20</accession>
<dbReference type="PANTHER" id="PTHR34406:SF1">
    <property type="entry name" value="PROTEIN YCEI"/>
    <property type="match status" value="1"/>
</dbReference>